<sequence>MIAEIPTTPPPGPTDGKQDDDEDNPDEEDPDTTPPEGDFVTVGSGSGSLIIDGKDGRYSCSTAIKIKSGNYASIAIRNLSGEQGCPFVIVNEGSVELSGSGRVMSLENLSYVNILGNSDPSVTHGFLFRNMNNEAIQMNGTINNFALSNARFEGINAYAVIRYKPTLAYDGSDRSFIKNLRFLNLASDNSGTLIRFEASEGNGTVTGLIRGIEIAGVRFSNSPAVGSVVVLEKAEDVDIHNNVIENINSSNNNHNGVFYIQGNGRFYNNIVRHHQGNAIRAWIFSIGNTPKEMLIYNNIVVNSREYGAFELQAFPRDIVAGISTFANAKVFNNTCGDLRPKAGTFPAQVVDLYSLRGGTCEIFNNVGYTFYRVGQNNTNYFWNELGDTSPSKHSNNLYYDNYQLAGIINDSEFFLNTASPLKKAAVPFHLLTEDIYGNKRGDKPSVGAVE</sequence>
<reference evidence="2" key="1">
    <citation type="journal article" date="2014" name="Int. J. Syst. Evol. Microbiol.">
        <title>Complete genome sequence of Corynebacterium casei LMG S-19264T (=DSM 44701T), isolated from a smear-ripened cheese.</title>
        <authorList>
            <consortium name="US DOE Joint Genome Institute (JGI-PGF)"/>
            <person name="Walter F."/>
            <person name="Albersmeier A."/>
            <person name="Kalinowski J."/>
            <person name="Ruckert C."/>
        </authorList>
    </citation>
    <scope>NUCLEOTIDE SEQUENCE</scope>
    <source>
        <strain evidence="2">CGMCC 1.12195</strain>
    </source>
</reference>
<keyword evidence="3" id="KW-1185">Reference proteome</keyword>
<dbReference type="InterPro" id="IPR012334">
    <property type="entry name" value="Pectin_lyas_fold"/>
</dbReference>
<feature type="region of interest" description="Disordered" evidence="1">
    <location>
        <begin position="1"/>
        <end position="47"/>
    </location>
</feature>
<feature type="compositionally biased region" description="Acidic residues" evidence="1">
    <location>
        <begin position="18"/>
        <end position="31"/>
    </location>
</feature>
<organism evidence="2 3">
    <name type="scientific">Parapedobacter pyrenivorans</name>
    <dbReference type="NCBI Taxonomy" id="1305674"/>
    <lineage>
        <taxon>Bacteria</taxon>
        <taxon>Pseudomonadati</taxon>
        <taxon>Bacteroidota</taxon>
        <taxon>Sphingobacteriia</taxon>
        <taxon>Sphingobacteriales</taxon>
        <taxon>Sphingobacteriaceae</taxon>
        <taxon>Parapedobacter</taxon>
    </lineage>
</organism>
<name>A0A917HZZ6_9SPHI</name>
<dbReference type="SUPFAM" id="SSF51126">
    <property type="entry name" value="Pectin lyase-like"/>
    <property type="match status" value="1"/>
</dbReference>
<comment type="caution">
    <text evidence="2">The sequence shown here is derived from an EMBL/GenBank/DDBJ whole genome shotgun (WGS) entry which is preliminary data.</text>
</comment>
<proteinExistence type="predicted"/>
<evidence type="ECO:0008006" key="4">
    <source>
        <dbReference type="Google" id="ProtNLM"/>
    </source>
</evidence>
<dbReference type="AlphaFoldDB" id="A0A917HZZ6"/>
<gene>
    <name evidence="2" type="ORF">GCM10007415_37250</name>
</gene>
<evidence type="ECO:0000256" key="1">
    <source>
        <dbReference type="SAM" id="MobiDB-lite"/>
    </source>
</evidence>
<dbReference type="RefSeq" id="WP_188507593.1">
    <property type="nucleotide sequence ID" value="NZ_BMER01000004.1"/>
</dbReference>
<evidence type="ECO:0000313" key="2">
    <source>
        <dbReference type="EMBL" id="GGG98233.1"/>
    </source>
</evidence>
<protein>
    <recommendedName>
        <fullName evidence="4">Right handed beta helix region</fullName>
    </recommendedName>
</protein>
<dbReference type="Proteomes" id="UP000660862">
    <property type="component" value="Unassembled WGS sequence"/>
</dbReference>
<dbReference type="EMBL" id="BMER01000004">
    <property type="protein sequence ID" value="GGG98233.1"/>
    <property type="molecule type" value="Genomic_DNA"/>
</dbReference>
<evidence type="ECO:0000313" key="3">
    <source>
        <dbReference type="Proteomes" id="UP000660862"/>
    </source>
</evidence>
<reference evidence="2" key="2">
    <citation type="submission" date="2020-09" db="EMBL/GenBank/DDBJ databases">
        <authorList>
            <person name="Sun Q."/>
            <person name="Zhou Y."/>
        </authorList>
    </citation>
    <scope>NUCLEOTIDE SEQUENCE</scope>
    <source>
        <strain evidence="2">CGMCC 1.12195</strain>
    </source>
</reference>
<dbReference type="Gene3D" id="2.160.20.10">
    <property type="entry name" value="Single-stranded right-handed beta-helix, Pectin lyase-like"/>
    <property type="match status" value="1"/>
</dbReference>
<dbReference type="InterPro" id="IPR011050">
    <property type="entry name" value="Pectin_lyase_fold/virulence"/>
</dbReference>
<accession>A0A917HZZ6</accession>